<protein>
    <submittedName>
        <fullName evidence="1">Uncharacterized protein</fullName>
    </submittedName>
</protein>
<name>A0A0Z8YQG9_STRSU</name>
<dbReference type="RefSeq" id="WP_044765207.1">
    <property type="nucleotide sequence ID" value="NZ_CEHB01000063.1"/>
</dbReference>
<sequence>MTKIFYDRRPKESIELVESKDVTYIQIEVTNSNFKNSKVNKDIIEKEIKERLSEYKNKQNLTVRYSGNYDKSSKSWRSWHSVDFKLNEDCKNLNSIDLNDIKLTNLSYAFITKVSQNFQTLVFSTEEFAKLLQKKIEKESYTIYQNSQQKYFVKFNFYFSGILQPKKNEASSDKISITSNVTIKPNKNIHPA</sequence>
<organism evidence="1 2">
    <name type="scientific">Streptococcus suis</name>
    <dbReference type="NCBI Taxonomy" id="1307"/>
    <lineage>
        <taxon>Bacteria</taxon>
        <taxon>Bacillati</taxon>
        <taxon>Bacillota</taxon>
        <taxon>Bacilli</taxon>
        <taxon>Lactobacillales</taxon>
        <taxon>Streptococcaceae</taxon>
        <taxon>Streptococcus</taxon>
    </lineage>
</organism>
<reference evidence="1 2" key="1">
    <citation type="submission" date="2016-02" db="EMBL/GenBank/DDBJ databases">
        <authorList>
            <consortium name="Pathogen Informatics"/>
        </authorList>
    </citation>
    <scope>NUCLEOTIDE SEQUENCE [LARGE SCALE GENOMIC DNA]</scope>
    <source>
        <strain evidence="1 2">SS993</strain>
    </source>
</reference>
<proteinExistence type="predicted"/>
<accession>A0A0Z8YQG9</accession>
<dbReference type="Proteomes" id="UP000074903">
    <property type="component" value="Unassembled WGS sequence"/>
</dbReference>
<dbReference type="EMBL" id="FILX01000093">
    <property type="protein sequence ID" value="CYY15496.1"/>
    <property type="molecule type" value="Genomic_DNA"/>
</dbReference>
<gene>
    <name evidence="1" type="ORF">ERS132531_02189</name>
</gene>
<evidence type="ECO:0000313" key="1">
    <source>
        <dbReference type="EMBL" id="CYY15496.1"/>
    </source>
</evidence>
<evidence type="ECO:0000313" key="2">
    <source>
        <dbReference type="Proteomes" id="UP000074903"/>
    </source>
</evidence>
<dbReference type="AlphaFoldDB" id="A0A0Z8YQG9"/>